<evidence type="ECO:0000259" key="5">
    <source>
        <dbReference type="Pfam" id="PF25137"/>
    </source>
</evidence>
<dbReference type="SUPFAM" id="SSF56796">
    <property type="entry name" value="Dehydroquinate synthase-like"/>
    <property type="match status" value="1"/>
</dbReference>
<proteinExistence type="inferred from homology"/>
<name>A0ABP7F768_9STAP</name>
<dbReference type="PROSITE" id="PS00913">
    <property type="entry name" value="ADH_IRON_1"/>
    <property type="match status" value="1"/>
</dbReference>
<feature type="domain" description="Fe-containing alcohol dehydrogenase-like C-terminal" evidence="5">
    <location>
        <begin position="204"/>
        <end position="397"/>
    </location>
</feature>
<dbReference type="PANTHER" id="PTHR11496:SF102">
    <property type="entry name" value="ALCOHOL DEHYDROGENASE 4"/>
    <property type="match status" value="1"/>
</dbReference>
<gene>
    <name evidence="6" type="ORF">GCM10022378_19070</name>
</gene>
<keyword evidence="3" id="KW-0520">NAD</keyword>
<dbReference type="PROSITE" id="PS00060">
    <property type="entry name" value="ADH_IRON_2"/>
    <property type="match status" value="1"/>
</dbReference>
<dbReference type="EMBL" id="BAABCK010000065">
    <property type="protein sequence ID" value="GAA3730947.1"/>
    <property type="molecule type" value="Genomic_DNA"/>
</dbReference>
<evidence type="ECO:0000256" key="1">
    <source>
        <dbReference type="ARBA" id="ARBA00007358"/>
    </source>
</evidence>
<organism evidence="6 7">
    <name type="scientific">Salinicoccus jeotgali</name>
    <dbReference type="NCBI Taxonomy" id="381634"/>
    <lineage>
        <taxon>Bacteria</taxon>
        <taxon>Bacillati</taxon>
        <taxon>Bacillota</taxon>
        <taxon>Bacilli</taxon>
        <taxon>Bacillales</taxon>
        <taxon>Staphylococcaceae</taxon>
        <taxon>Salinicoccus</taxon>
    </lineage>
</organism>
<evidence type="ECO:0000256" key="2">
    <source>
        <dbReference type="ARBA" id="ARBA00023002"/>
    </source>
</evidence>
<dbReference type="CDD" id="cd08189">
    <property type="entry name" value="Fe-ADH-like"/>
    <property type="match status" value="1"/>
</dbReference>
<evidence type="ECO:0000256" key="3">
    <source>
        <dbReference type="ARBA" id="ARBA00023027"/>
    </source>
</evidence>
<dbReference type="InterPro" id="IPR018211">
    <property type="entry name" value="ADH_Fe_CS"/>
</dbReference>
<evidence type="ECO:0000313" key="6">
    <source>
        <dbReference type="EMBL" id="GAA3730947.1"/>
    </source>
</evidence>
<protein>
    <submittedName>
        <fullName evidence="6">Iron-containing alcohol dehydrogenase</fullName>
    </submittedName>
</protein>
<accession>A0ABP7F768</accession>
<dbReference type="InterPro" id="IPR001670">
    <property type="entry name" value="ADH_Fe/GldA"/>
</dbReference>
<keyword evidence="7" id="KW-1185">Reference proteome</keyword>
<sequence>MTELYYRAYQFVVKRIMTRLPWREPLVVKGKGSLMELSRMIAAAHLKSVLVVTDEGISKSGLLDEFLHQLETMGIRAHIYDDVHSNPTIKDAESAASLYKDMNCQGVVAFGGGSPIDCAKVAAVRVTKPNQSISKMRGIFKVRKNMPPFFVVPTTAGTGSETTLAAVITNDGTDEKYALMDLSLIPHVAILDPLLTIGLPEKVTAMTGMDALTHAVEAYIGYGGTAETDKNAKEAAQLVFNNLYHSFNDGGDIEARSNMQEAAYKAGFAFTRAFVGNVHAIAHTLGGFYNVPHGLANAVIMPYVLEYYSKLGVATYQLAELADIVNITQSDDGDKEKARKFIIAIRELNASMGIPEKISGIKDADIPHMIDNAHREANPLYPVPVIFGRADFEKIYRMIKE</sequence>
<comment type="similarity">
    <text evidence="1">Belongs to the iron-containing alcohol dehydrogenase family.</text>
</comment>
<evidence type="ECO:0000313" key="7">
    <source>
        <dbReference type="Proteomes" id="UP001500920"/>
    </source>
</evidence>
<comment type="caution">
    <text evidence="6">The sequence shown here is derived from an EMBL/GenBank/DDBJ whole genome shotgun (WGS) entry which is preliminary data.</text>
</comment>
<dbReference type="Proteomes" id="UP001500920">
    <property type="component" value="Unassembled WGS sequence"/>
</dbReference>
<dbReference type="RefSeq" id="WP_344703830.1">
    <property type="nucleotide sequence ID" value="NZ_BAABCK010000065.1"/>
</dbReference>
<dbReference type="Gene3D" id="3.40.50.1970">
    <property type="match status" value="1"/>
</dbReference>
<dbReference type="PANTHER" id="PTHR11496">
    <property type="entry name" value="ALCOHOL DEHYDROGENASE"/>
    <property type="match status" value="1"/>
</dbReference>
<dbReference type="InterPro" id="IPR039697">
    <property type="entry name" value="Alcohol_dehydrogenase_Fe"/>
</dbReference>
<feature type="domain" description="Alcohol dehydrogenase iron-type/glycerol dehydrogenase GldA" evidence="4">
    <location>
        <begin position="27"/>
        <end position="193"/>
    </location>
</feature>
<dbReference type="Pfam" id="PF00465">
    <property type="entry name" value="Fe-ADH"/>
    <property type="match status" value="1"/>
</dbReference>
<keyword evidence="2" id="KW-0560">Oxidoreductase</keyword>
<dbReference type="Pfam" id="PF25137">
    <property type="entry name" value="ADH_Fe_C"/>
    <property type="match status" value="1"/>
</dbReference>
<dbReference type="Gene3D" id="1.20.1090.10">
    <property type="entry name" value="Dehydroquinate synthase-like - alpha domain"/>
    <property type="match status" value="1"/>
</dbReference>
<evidence type="ECO:0000259" key="4">
    <source>
        <dbReference type="Pfam" id="PF00465"/>
    </source>
</evidence>
<dbReference type="InterPro" id="IPR056798">
    <property type="entry name" value="ADH_Fe_C"/>
</dbReference>
<reference evidence="7" key="1">
    <citation type="journal article" date="2019" name="Int. J. Syst. Evol. Microbiol.">
        <title>The Global Catalogue of Microorganisms (GCM) 10K type strain sequencing project: providing services to taxonomists for standard genome sequencing and annotation.</title>
        <authorList>
            <consortium name="The Broad Institute Genomics Platform"/>
            <consortium name="The Broad Institute Genome Sequencing Center for Infectious Disease"/>
            <person name="Wu L."/>
            <person name="Ma J."/>
        </authorList>
    </citation>
    <scope>NUCLEOTIDE SEQUENCE [LARGE SCALE GENOMIC DNA]</scope>
    <source>
        <strain evidence="7">JCM 16981</strain>
    </source>
</reference>